<keyword evidence="1" id="KW-0596">Phosphopantetheine</keyword>
<dbReference type="Pfam" id="PF16197">
    <property type="entry name" value="KAsynt_C_assoc"/>
    <property type="match status" value="1"/>
</dbReference>
<dbReference type="InterPro" id="IPR020841">
    <property type="entry name" value="PKS_Beta-ketoAc_synthase_dom"/>
</dbReference>
<keyword evidence="2" id="KW-0597">Phosphoprotein</keyword>
<evidence type="ECO:0000256" key="2">
    <source>
        <dbReference type="ARBA" id="ARBA00022553"/>
    </source>
</evidence>
<evidence type="ECO:0000313" key="7">
    <source>
        <dbReference type="Proteomes" id="UP000464657"/>
    </source>
</evidence>
<dbReference type="InterPro" id="IPR050091">
    <property type="entry name" value="PKS_NRPS_Biosynth_Enz"/>
</dbReference>
<protein>
    <submittedName>
        <fullName evidence="6">Phthiocerol/phenolphthiocerol synthesis polyketide synthase type I PpsE</fullName>
        <ecNumber evidence="6">2.3.1.41</ecNumber>
    </submittedName>
</protein>
<feature type="domain" description="Carrier" evidence="4">
    <location>
        <begin position="892"/>
        <end position="967"/>
    </location>
</feature>
<organism evidence="6 7">
    <name type="scientific">Kordia antarctica</name>
    <dbReference type="NCBI Taxonomy" id="1218801"/>
    <lineage>
        <taxon>Bacteria</taxon>
        <taxon>Pseudomonadati</taxon>
        <taxon>Bacteroidota</taxon>
        <taxon>Flavobacteriia</taxon>
        <taxon>Flavobacteriales</taxon>
        <taxon>Flavobacteriaceae</taxon>
        <taxon>Kordia</taxon>
    </lineage>
</organism>
<dbReference type="Pfam" id="PF02801">
    <property type="entry name" value="Ketoacyl-synt_C"/>
    <property type="match status" value="1"/>
</dbReference>
<feature type="domain" description="Ketosynthase family 3 (KS3)" evidence="5">
    <location>
        <begin position="7"/>
        <end position="426"/>
    </location>
</feature>
<dbReference type="PANTHER" id="PTHR43775">
    <property type="entry name" value="FATTY ACID SYNTHASE"/>
    <property type="match status" value="1"/>
</dbReference>
<dbReference type="CDD" id="cd00833">
    <property type="entry name" value="PKS"/>
    <property type="match status" value="1"/>
</dbReference>
<sequence length="984" mass="109941">MDKKINKKDIAIIGMSGAFPGSESIADLWNNILDGKELIHFYSDEELKTFGIETKEANKIYADAFMPNSETFDYSFFGFTKEEAIYMDPQTRKFFEIAWSAIENSGYDIARTDKKIGVFAAASDNINWRAFANFSKTKTLNPFYLGQISNKNYLNTLLSYKLDLKGPSYNINTACSSSLVAVHLACRHLLLRECSMAIAGGVRITTTQERGYEYQEGMILSKDGHCRAFDAEATGAVFGEGAGVVVLKRLEDAYADNDHIYAVIKASSTNNDGANKNGFTAPGVEGQYNCIRQAHKFAGIEPDSISFIESHGTGTNLGDGIEIEALNLAFESKNNKTCAIGSIKTNVGHLDAASGVTGLIKAALTIKNRKFPPSLHFEQPNQNIRFEDGPFYVNTTTATLENKDILRGAVSSFGMGGTNAHVIVEEAPSYETRMTKRSSVDFLPFSAKSLKTLEKYEQNIQAFINSGTENVSDLCYTFKTGRKQLNHRGFFLVDGTNIVSSQLASEPKKYDSVTFLFTGQGSQFSKMSESFYTTVPYYKEWIDKGLTILNQIDGTDYRDILFNTNAEIHDTKYAQPLLFLVEYALAKTFMHWGIVPNRMIGHSLGEYVAAAISEVFTFEEALALIIKRATLMNSAKSGSMLAALGDIDTLTKLMPAHIDIAAINTNNSIVFSGNTKVLNGFEETLKANDVKTKQLKTSHAFHSESMDSILNDFKKALENITLQEPKIPYISNSTGTYIKPEEATSVDYWVSHIRNTVNFKDGINTLLRDEDAVYVEIGIGNTLINMVKEQSEKKISGFSTLANQNDTDNDQLKIQYTLGQLWLGGIDIFWDNYYKDSVHYKVPAPTYPFEKTVFPVKVNPMEKQSFNLSIVEHEFQVDDSTNQKENEKSIVKPQNEVQEKLVSIWQDFFEAKQISIDDDYFELGGSSLQAVVIVNRINEAFDTNLSIQNLYNYLTIRDLSKLLLLSLQQNKPSEETQESDQFVI</sequence>
<dbReference type="OrthoDB" id="9778690at2"/>
<dbReference type="Gene3D" id="3.40.366.10">
    <property type="entry name" value="Malonyl-Coenzyme A Acyl Carrier Protein, domain 2"/>
    <property type="match status" value="1"/>
</dbReference>
<keyword evidence="6" id="KW-0012">Acyltransferase</keyword>
<dbReference type="Gene3D" id="3.30.70.250">
    <property type="entry name" value="Malonyl-CoA ACP transacylase, ACP-binding"/>
    <property type="match status" value="1"/>
</dbReference>
<dbReference type="Gene3D" id="1.10.1200.10">
    <property type="entry name" value="ACP-like"/>
    <property type="match status" value="1"/>
</dbReference>
<dbReference type="InterPro" id="IPR036736">
    <property type="entry name" value="ACP-like_sf"/>
</dbReference>
<dbReference type="GO" id="GO:0004312">
    <property type="term" value="F:fatty acid synthase activity"/>
    <property type="evidence" value="ECO:0007669"/>
    <property type="project" value="TreeGrafter"/>
</dbReference>
<dbReference type="RefSeq" id="WP_160128154.1">
    <property type="nucleotide sequence ID" value="NZ_CP019288.1"/>
</dbReference>
<dbReference type="EMBL" id="CP019288">
    <property type="protein sequence ID" value="QHI35411.1"/>
    <property type="molecule type" value="Genomic_DNA"/>
</dbReference>
<dbReference type="PROSITE" id="PS00606">
    <property type="entry name" value="KS3_1"/>
    <property type="match status" value="1"/>
</dbReference>
<evidence type="ECO:0000259" key="5">
    <source>
        <dbReference type="PROSITE" id="PS52004"/>
    </source>
</evidence>
<dbReference type="Gene3D" id="3.30.70.3290">
    <property type="match status" value="1"/>
</dbReference>
<keyword evidence="7" id="KW-1185">Reference proteome</keyword>
<dbReference type="KEGG" id="kan:IMCC3317_07570"/>
<evidence type="ECO:0000313" key="6">
    <source>
        <dbReference type="EMBL" id="QHI35411.1"/>
    </source>
</evidence>
<evidence type="ECO:0000259" key="4">
    <source>
        <dbReference type="PROSITE" id="PS50075"/>
    </source>
</evidence>
<reference evidence="6 7" key="1">
    <citation type="journal article" date="2013" name="Int. J. Syst. Evol. Microbiol.">
        <title>Kordia antarctica sp. nov., isolated from Antarctic seawater.</title>
        <authorList>
            <person name="Baek K."/>
            <person name="Choi A."/>
            <person name="Kang I."/>
            <person name="Lee K."/>
            <person name="Cho J.C."/>
        </authorList>
    </citation>
    <scope>NUCLEOTIDE SEQUENCE [LARGE SCALE GENOMIC DNA]</scope>
    <source>
        <strain evidence="6 7">IMCC3317</strain>
    </source>
</reference>
<evidence type="ECO:0000256" key="3">
    <source>
        <dbReference type="ARBA" id="ARBA00022679"/>
    </source>
</evidence>
<dbReference type="SUPFAM" id="SSF52151">
    <property type="entry name" value="FabD/lysophospholipase-like"/>
    <property type="match status" value="1"/>
</dbReference>
<dbReference type="InterPro" id="IPR032821">
    <property type="entry name" value="PKS_assoc"/>
</dbReference>
<dbReference type="PROSITE" id="PS50075">
    <property type="entry name" value="CARRIER"/>
    <property type="match status" value="1"/>
</dbReference>
<dbReference type="Pfam" id="PF00550">
    <property type="entry name" value="PP-binding"/>
    <property type="match status" value="1"/>
</dbReference>
<dbReference type="InterPro" id="IPR001227">
    <property type="entry name" value="Ac_transferase_dom_sf"/>
</dbReference>
<evidence type="ECO:0000256" key="1">
    <source>
        <dbReference type="ARBA" id="ARBA00022450"/>
    </source>
</evidence>
<dbReference type="Gene3D" id="3.40.47.10">
    <property type="match status" value="1"/>
</dbReference>
<dbReference type="SUPFAM" id="SSF47336">
    <property type="entry name" value="ACP-like"/>
    <property type="match status" value="1"/>
</dbReference>
<dbReference type="GO" id="GO:0006633">
    <property type="term" value="P:fatty acid biosynthetic process"/>
    <property type="evidence" value="ECO:0007669"/>
    <property type="project" value="InterPro"/>
</dbReference>
<keyword evidence="3 6" id="KW-0808">Transferase</keyword>
<dbReference type="GO" id="GO:0004315">
    <property type="term" value="F:3-oxoacyl-[acyl-carrier-protein] synthase activity"/>
    <property type="evidence" value="ECO:0007669"/>
    <property type="project" value="UniProtKB-EC"/>
</dbReference>
<dbReference type="InterPro" id="IPR016035">
    <property type="entry name" value="Acyl_Trfase/lysoPLipase"/>
</dbReference>
<dbReference type="InterPro" id="IPR014031">
    <property type="entry name" value="Ketoacyl_synth_C"/>
</dbReference>
<dbReference type="PROSITE" id="PS52004">
    <property type="entry name" value="KS3_2"/>
    <property type="match status" value="1"/>
</dbReference>
<dbReference type="Pfam" id="PF00698">
    <property type="entry name" value="Acyl_transf_1"/>
    <property type="match status" value="1"/>
</dbReference>
<dbReference type="PANTHER" id="PTHR43775:SF51">
    <property type="entry name" value="INACTIVE PHENOLPHTHIOCEROL SYNTHESIS POLYKETIDE SYNTHASE TYPE I PKS1-RELATED"/>
    <property type="match status" value="1"/>
</dbReference>
<proteinExistence type="predicted"/>
<name>A0A7L4ZG67_9FLAO</name>
<dbReference type="InterPro" id="IPR014030">
    <property type="entry name" value="Ketoacyl_synth_N"/>
</dbReference>
<dbReference type="SUPFAM" id="SSF53901">
    <property type="entry name" value="Thiolase-like"/>
    <property type="match status" value="1"/>
</dbReference>
<dbReference type="SUPFAM" id="SSF55048">
    <property type="entry name" value="Probable ACP-binding domain of malonyl-CoA ACP transacylase"/>
    <property type="match status" value="1"/>
</dbReference>
<dbReference type="InterPro" id="IPR009081">
    <property type="entry name" value="PP-bd_ACP"/>
</dbReference>
<dbReference type="InterPro" id="IPR018201">
    <property type="entry name" value="Ketoacyl_synth_AS"/>
</dbReference>
<dbReference type="EC" id="2.3.1.41" evidence="6"/>
<dbReference type="InterPro" id="IPR016036">
    <property type="entry name" value="Malonyl_transacylase_ACP-bd"/>
</dbReference>
<dbReference type="InterPro" id="IPR016039">
    <property type="entry name" value="Thiolase-like"/>
</dbReference>
<dbReference type="SMART" id="SM00825">
    <property type="entry name" value="PKS_KS"/>
    <property type="match status" value="1"/>
</dbReference>
<dbReference type="Pfam" id="PF00109">
    <property type="entry name" value="ketoacyl-synt"/>
    <property type="match status" value="1"/>
</dbReference>
<gene>
    <name evidence="6" type="primary">ppsE_2</name>
    <name evidence="6" type="ORF">IMCC3317_07570</name>
</gene>
<dbReference type="Proteomes" id="UP000464657">
    <property type="component" value="Chromosome"/>
</dbReference>
<dbReference type="AlphaFoldDB" id="A0A7L4ZG67"/>
<dbReference type="SMART" id="SM00827">
    <property type="entry name" value="PKS_AT"/>
    <property type="match status" value="1"/>
</dbReference>
<dbReference type="InterPro" id="IPR014043">
    <property type="entry name" value="Acyl_transferase_dom"/>
</dbReference>
<accession>A0A7L4ZG67</accession>